<evidence type="ECO:0008006" key="4">
    <source>
        <dbReference type="Google" id="ProtNLM"/>
    </source>
</evidence>
<reference evidence="2 3" key="1">
    <citation type="submission" date="2006-12" db="EMBL/GenBank/DDBJ databases">
        <title>Complete sequence of Chlorobium phaeobacteroides DSM 266.</title>
        <authorList>
            <consortium name="US DOE Joint Genome Institute"/>
            <person name="Copeland A."/>
            <person name="Lucas S."/>
            <person name="Lapidus A."/>
            <person name="Barry K."/>
            <person name="Detter J.C."/>
            <person name="Glavina del Rio T."/>
            <person name="Hammon N."/>
            <person name="Israni S."/>
            <person name="Pitluck S."/>
            <person name="Goltsman E."/>
            <person name="Schmutz J."/>
            <person name="Larimer F."/>
            <person name="Land M."/>
            <person name="Hauser L."/>
            <person name="Mikhailova N."/>
            <person name="Li T."/>
            <person name="Overmann J."/>
            <person name="Bryant D.A."/>
            <person name="Richardson P."/>
        </authorList>
    </citation>
    <scope>NUCLEOTIDE SEQUENCE [LARGE SCALE GENOMIC DNA]</scope>
    <source>
        <strain evidence="2 3">DSM 266</strain>
    </source>
</reference>
<feature type="transmembrane region" description="Helical" evidence="1">
    <location>
        <begin position="159"/>
        <end position="185"/>
    </location>
</feature>
<keyword evidence="1" id="KW-0472">Membrane</keyword>
<dbReference type="STRING" id="290317.Cpha266_2453"/>
<name>A1BJ64_CHLPD</name>
<organism evidence="2 3">
    <name type="scientific">Chlorobium phaeobacteroides (strain DSM 266 / SMG 266 / 2430)</name>
    <dbReference type="NCBI Taxonomy" id="290317"/>
    <lineage>
        <taxon>Bacteria</taxon>
        <taxon>Pseudomonadati</taxon>
        <taxon>Chlorobiota</taxon>
        <taxon>Chlorobiia</taxon>
        <taxon>Chlorobiales</taxon>
        <taxon>Chlorobiaceae</taxon>
        <taxon>Chlorobium/Pelodictyon group</taxon>
        <taxon>Chlorobium</taxon>
    </lineage>
</organism>
<sequence length="306" mass="34429" precursor="true">MARERLLLFLIISFFVSILTPARAEGDKKADSITFRLSADSVYAGGRVQCVFMVRSLKGQHAEILIDSSAIKPFVFIGSKRFSGSFFQGVSQERLELELAAFGSGQQTIPPLPVMFRDNAGNVTGRIDQTPPVRVFIKSMTDSSMHQLRPIKPLAAPDFPYFLFVPLLFFVLSGAAVVLLFLYLVRRKVHKSAESVDPGQVAHRKLSKLTTRLSAGMTPSACHDELSAIMREYLERRFNIRALEAVTQEIERDLKKLEVAGRESIINLLRQADLVKFADSRPDLEESRQSIHKAEQLIRSVRHTKR</sequence>
<gene>
    <name evidence="2" type="ordered locus">Cpha266_2453</name>
</gene>
<dbReference type="OrthoDB" id="9807384at2"/>
<keyword evidence="3" id="KW-1185">Reference proteome</keyword>
<dbReference type="eggNOG" id="ENOG5033A0U">
    <property type="taxonomic scope" value="Bacteria"/>
</dbReference>
<proteinExistence type="predicted"/>
<keyword evidence="1" id="KW-0812">Transmembrane</keyword>
<dbReference type="HOGENOM" id="CLU_805828_0_0_10"/>
<dbReference type="Proteomes" id="UP000008701">
    <property type="component" value="Chromosome"/>
</dbReference>
<dbReference type="KEGG" id="cph:Cpha266_2453"/>
<protein>
    <recommendedName>
        <fullName evidence="4">Protein BatD</fullName>
    </recommendedName>
</protein>
<dbReference type="EMBL" id="CP000492">
    <property type="protein sequence ID" value="ABL66441.1"/>
    <property type="molecule type" value="Genomic_DNA"/>
</dbReference>
<evidence type="ECO:0000313" key="3">
    <source>
        <dbReference type="Proteomes" id="UP000008701"/>
    </source>
</evidence>
<dbReference type="RefSeq" id="WP_011746223.1">
    <property type="nucleotide sequence ID" value="NC_008639.1"/>
</dbReference>
<accession>A1BJ64</accession>
<dbReference type="AlphaFoldDB" id="A1BJ64"/>
<evidence type="ECO:0000256" key="1">
    <source>
        <dbReference type="SAM" id="Phobius"/>
    </source>
</evidence>
<evidence type="ECO:0000313" key="2">
    <source>
        <dbReference type="EMBL" id="ABL66441.1"/>
    </source>
</evidence>
<keyword evidence="1" id="KW-1133">Transmembrane helix</keyword>